<proteinExistence type="predicted"/>
<feature type="domain" description="Fibrinogen C-terminal" evidence="2">
    <location>
        <begin position="1"/>
        <end position="77"/>
    </location>
</feature>
<dbReference type="AlphaFoldDB" id="A0A8T2NLG7"/>
<dbReference type="PANTHER" id="PTHR19143">
    <property type="entry name" value="FIBRINOGEN/TENASCIN/ANGIOPOEITIN"/>
    <property type="match status" value="1"/>
</dbReference>
<sequence>MTYHQGRPFSTVDVDNDIALGNCALTHRGAWWYKNCHLANLNGKWGDKRHSMGVNWEPWKGHLVSLDFTEMKIRPVGTGGRILARKRRSVTAKSRTVQAK</sequence>
<dbReference type="PANTHER" id="PTHR19143:SF348">
    <property type="entry name" value="TENASCIN-N"/>
    <property type="match status" value="1"/>
</dbReference>
<dbReference type="InterPro" id="IPR050373">
    <property type="entry name" value="Fibrinogen_C-term_domain"/>
</dbReference>
<comment type="caution">
    <text evidence="3">The sequence shown here is derived from an EMBL/GenBank/DDBJ whole genome shotgun (WGS) entry which is preliminary data.</text>
</comment>
<keyword evidence="1" id="KW-1015">Disulfide bond</keyword>
<evidence type="ECO:0000256" key="1">
    <source>
        <dbReference type="ARBA" id="ARBA00023157"/>
    </source>
</evidence>
<keyword evidence="4" id="KW-1185">Reference proteome</keyword>
<dbReference type="GO" id="GO:1990138">
    <property type="term" value="P:neuron projection extension"/>
    <property type="evidence" value="ECO:0007669"/>
    <property type="project" value="TreeGrafter"/>
</dbReference>
<dbReference type="PROSITE" id="PS00514">
    <property type="entry name" value="FIBRINOGEN_C_1"/>
    <property type="match status" value="1"/>
</dbReference>
<dbReference type="GO" id="GO:0007160">
    <property type="term" value="P:cell-matrix adhesion"/>
    <property type="evidence" value="ECO:0007669"/>
    <property type="project" value="TreeGrafter"/>
</dbReference>
<dbReference type="InterPro" id="IPR020837">
    <property type="entry name" value="Fibrinogen_CS"/>
</dbReference>
<name>A0A8T2NLG7_9TELE</name>
<dbReference type="SMART" id="SM00186">
    <property type="entry name" value="FBG"/>
    <property type="match status" value="1"/>
</dbReference>
<dbReference type="InterPro" id="IPR014716">
    <property type="entry name" value="Fibrinogen_a/b/g_C_1"/>
</dbReference>
<dbReference type="GO" id="GO:0005615">
    <property type="term" value="C:extracellular space"/>
    <property type="evidence" value="ECO:0007669"/>
    <property type="project" value="TreeGrafter"/>
</dbReference>
<dbReference type="PROSITE" id="PS51406">
    <property type="entry name" value="FIBRINOGEN_C_2"/>
    <property type="match status" value="1"/>
</dbReference>
<organism evidence="3 4">
    <name type="scientific">Albula glossodonta</name>
    <name type="common">roundjaw bonefish</name>
    <dbReference type="NCBI Taxonomy" id="121402"/>
    <lineage>
        <taxon>Eukaryota</taxon>
        <taxon>Metazoa</taxon>
        <taxon>Chordata</taxon>
        <taxon>Craniata</taxon>
        <taxon>Vertebrata</taxon>
        <taxon>Euteleostomi</taxon>
        <taxon>Actinopterygii</taxon>
        <taxon>Neopterygii</taxon>
        <taxon>Teleostei</taxon>
        <taxon>Albuliformes</taxon>
        <taxon>Albulidae</taxon>
        <taxon>Albula</taxon>
    </lineage>
</organism>
<reference evidence="3" key="1">
    <citation type="thesis" date="2021" institute="BYU ScholarsArchive" country="Provo, UT, USA">
        <title>Applications of and Algorithms for Genome Assembly and Genomic Analyses with an Emphasis on Marine Teleosts.</title>
        <authorList>
            <person name="Pickett B.D."/>
        </authorList>
    </citation>
    <scope>NUCLEOTIDE SEQUENCE</scope>
    <source>
        <strain evidence="3">HI-2016</strain>
    </source>
</reference>
<dbReference type="InterPro" id="IPR002181">
    <property type="entry name" value="Fibrinogen_a/b/g_C_dom"/>
</dbReference>
<dbReference type="Pfam" id="PF00147">
    <property type="entry name" value="Fibrinogen_C"/>
    <property type="match status" value="1"/>
</dbReference>
<dbReference type="EMBL" id="JAFBMS010000066">
    <property type="protein sequence ID" value="KAG9338482.1"/>
    <property type="molecule type" value="Genomic_DNA"/>
</dbReference>
<evidence type="ECO:0000313" key="4">
    <source>
        <dbReference type="Proteomes" id="UP000824540"/>
    </source>
</evidence>
<dbReference type="OrthoDB" id="6130531at2759"/>
<dbReference type="SUPFAM" id="SSF56496">
    <property type="entry name" value="Fibrinogen C-terminal domain-like"/>
    <property type="match status" value="1"/>
</dbReference>
<accession>A0A8T2NLG7</accession>
<dbReference type="Proteomes" id="UP000824540">
    <property type="component" value="Unassembled WGS sequence"/>
</dbReference>
<dbReference type="InterPro" id="IPR036056">
    <property type="entry name" value="Fibrinogen-like_C"/>
</dbReference>
<dbReference type="GO" id="GO:0005178">
    <property type="term" value="F:integrin binding"/>
    <property type="evidence" value="ECO:0007669"/>
    <property type="project" value="TreeGrafter"/>
</dbReference>
<gene>
    <name evidence="3" type="ORF">JZ751_025716</name>
</gene>
<evidence type="ECO:0000259" key="2">
    <source>
        <dbReference type="PROSITE" id="PS51406"/>
    </source>
</evidence>
<protein>
    <recommendedName>
        <fullName evidence="2">Fibrinogen C-terminal domain-containing protein</fullName>
    </recommendedName>
</protein>
<evidence type="ECO:0000313" key="3">
    <source>
        <dbReference type="EMBL" id="KAG9338482.1"/>
    </source>
</evidence>
<dbReference type="Gene3D" id="3.90.215.10">
    <property type="entry name" value="Gamma Fibrinogen, chain A, domain 1"/>
    <property type="match status" value="1"/>
</dbReference>